<evidence type="ECO:0000259" key="17">
    <source>
        <dbReference type="PROSITE" id="PS51194"/>
    </source>
</evidence>
<keyword evidence="10 15" id="KW-0234">DNA repair</keyword>
<keyword evidence="5 15" id="KW-0378">Hydrolase</keyword>
<protein>
    <recommendedName>
        <fullName evidence="2 15">ATP-dependent DNA helicase RecG</fullName>
        <ecNumber evidence="13 15">5.6.2.4</ecNumber>
    </recommendedName>
</protein>
<dbReference type="Pfam" id="PF00270">
    <property type="entry name" value="DEAD"/>
    <property type="match status" value="1"/>
</dbReference>
<proteinExistence type="inferred from homology"/>
<dbReference type="PANTHER" id="PTHR47964">
    <property type="entry name" value="ATP-DEPENDENT DNA HELICASE HOMOLOG RECG, CHLOROPLASTIC"/>
    <property type="match status" value="1"/>
</dbReference>
<dbReference type="AlphaFoldDB" id="A0A511YPB7"/>
<comment type="catalytic activity">
    <reaction evidence="12 15">
        <text>Couples ATP hydrolysis with the unwinding of duplex DNA by translocating in the 3'-5' direction.</text>
        <dbReference type="EC" id="5.6.2.4"/>
    </reaction>
</comment>
<comment type="similarity">
    <text evidence="1 15">Belongs to the helicase family. RecG subfamily.</text>
</comment>
<dbReference type="Pfam" id="PF00271">
    <property type="entry name" value="Helicase_C"/>
    <property type="match status" value="1"/>
</dbReference>
<evidence type="ECO:0000256" key="6">
    <source>
        <dbReference type="ARBA" id="ARBA00022806"/>
    </source>
</evidence>
<dbReference type="InterPro" id="IPR014001">
    <property type="entry name" value="Helicase_ATP-bd"/>
</dbReference>
<evidence type="ECO:0000256" key="14">
    <source>
        <dbReference type="ARBA" id="ARBA00048988"/>
    </source>
</evidence>
<evidence type="ECO:0000256" key="9">
    <source>
        <dbReference type="ARBA" id="ARBA00023172"/>
    </source>
</evidence>
<evidence type="ECO:0000256" key="2">
    <source>
        <dbReference type="ARBA" id="ARBA00017846"/>
    </source>
</evidence>
<dbReference type="OrthoDB" id="9804325at2"/>
<dbReference type="GO" id="GO:0043138">
    <property type="term" value="F:3'-5' DNA helicase activity"/>
    <property type="evidence" value="ECO:0007669"/>
    <property type="project" value="UniProtKB-EC"/>
</dbReference>
<dbReference type="PROSITE" id="PS51192">
    <property type="entry name" value="HELICASE_ATP_BIND_1"/>
    <property type="match status" value="1"/>
</dbReference>
<evidence type="ECO:0000256" key="4">
    <source>
        <dbReference type="ARBA" id="ARBA00022763"/>
    </source>
</evidence>
<keyword evidence="11" id="KW-0413">Isomerase</keyword>
<dbReference type="InterPro" id="IPR011545">
    <property type="entry name" value="DEAD/DEAH_box_helicase_dom"/>
</dbReference>
<keyword evidence="6 15" id="KW-0347">Helicase</keyword>
<evidence type="ECO:0000313" key="18">
    <source>
        <dbReference type="EMBL" id="GEN77042.1"/>
    </source>
</evidence>
<evidence type="ECO:0000256" key="3">
    <source>
        <dbReference type="ARBA" id="ARBA00022741"/>
    </source>
</evidence>
<dbReference type="Pfam" id="PF17191">
    <property type="entry name" value="RecG_wedge"/>
    <property type="match status" value="1"/>
</dbReference>
<keyword evidence="19" id="KW-1185">Reference proteome</keyword>
<name>A0A511YPB7_9FLAO</name>
<keyword evidence="3 15" id="KW-0547">Nucleotide-binding</keyword>
<dbReference type="SUPFAM" id="SSF50249">
    <property type="entry name" value="Nucleic acid-binding proteins"/>
    <property type="match status" value="1"/>
</dbReference>
<dbReference type="GO" id="GO:0006310">
    <property type="term" value="P:DNA recombination"/>
    <property type="evidence" value="ECO:0007669"/>
    <property type="project" value="UniProtKB-UniRule"/>
</dbReference>
<keyword evidence="4 15" id="KW-0227">DNA damage</keyword>
<dbReference type="GO" id="GO:0006281">
    <property type="term" value="P:DNA repair"/>
    <property type="evidence" value="ECO:0007669"/>
    <property type="project" value="UniProtKB-UniRule"/>
</dbReference>
<evidence type="ECO:0000256" key="13">
    <source>
        <dbReference type="ARBA" id="ARBA00034808"/>
    </source>
</evidence>
<dbReference type="InterPro" id="IPR012340">
    <property type="entry name" value="NA-bd_OB-fold"/>
</dbReference>
<dbReference type="PROSITE" id="PS51194">
    <property type="entry name" value="HELICASE_CTER"/>
    <property type="match status" value="1"/>
</dbReference>
<keyword evidence="7 15" id="KW-0067">ATP-binding</keyword>
<dbReference type="InterPro" id="IPR045562">
    <property type="entry name" value="RecG_dom3_C"/>
</dbReference>
<dbReference type="SMART" id="SM00490">
    <property type="entry name" value="HELICc"/>
    <property type="match status" value="1"/>
</dbReference>
<dbReference type="Gene3D" id="2.40.50.140">
    <property type="entry name" value="Nucleic acid-binding proteins"/>
    <property type="match status" value="1"/>
</dbReference>
<feature type="domain" description="Helicase C-terminal" evidence="17">
    <location>
        <begin position="461"/>
        <end position="626"/>
    </location>
</feature>
<sequence length="694" mass="79938">MTLETSIEYVKGIGPEKAKLIKSVLGISTVDDLLNFFPIRYLDKSKVHKIGELSDLSTDVQLKGRITNIQEIQTGKIKRLSARFNDDTGSMDLVWFQYSKWLKEQLPVNQEVYIFGKVNVFNHQFSMPHPEIEAEEKKDTEKRLRPIYPSSEKLTKRGLNQRFFQVVIKNICREIPNLIHENFPDYLMKAFKFLSRQHTYLNIHFPKDMEHFEMANYRLKFEESFFFQLGFALKKLHHKTHTAGNPFPVIGNYFNDFYENHLPFELTGAQKRVLKEIRMDMKRPIQMNRLLQGDVGSGKTMVALLTMLIARDNGFQSCIMAPTEILAQQHYNGIKELLENTEVRVRLLTGSSKKSERNVIHAELESGELSILVGTHAILEDKVKFKNLGLAIIDEQHRFGVAQRAKLWAKNKIPPHILVMTATPIPRTLAMSFYSDLDVSVIDELPVGRKPIITAHRKEKDRAYVYDFCREEIRKGRQIYFVYPLIEESETLDYRNLMEGMENIMDNFSKYNTTMLHGKMKPDEKDAAMTYFASGNAQIMVATTVIEVGVNVPNASVMVIESSERFGLSQLHQLRGRVGRGAEQSYCILMTSDKLSKDSRTRIRTMVESTDGFKISEVDMQLRGPGDILGTQQSGVVDFKKLDLVNDSAIIRTTKNTVEKILEADPLLTRPEHQIIKNYYLRNYKGKNKWSKIS</sequence>
<keyword evidence="9 15" id="KW-0233">DNA recombination</keyword>
<dbReference type="NCBIfam" id="NF008165">
    <property type="entry name" value="PRK10917.1-3"/>
    <property type="match status" value="1"/>
</dbReference>
<evidence type="ECO:0000259" key="16">
    <source>
        <dbReference type="PROSITE" id="PS51192"/>
    </source>
</evidence>
<dbReference type="InterPro" id="IPR033454">
    <property type="entry name" value="RecG_wedge"/>
</dbReference>
<reference evidence="18 19" key="1">
    <citation type="submission" date="2019-07" db="EMBL/GenBank/DDBJ databases">
        <title>Whole genome shotgun sequence of Chryseobacterium hagamense NBRC 105253.</title>
        <authorList>
            <person name="Hosoyama A."/>
            <person name="Uohara A."/>
            <person name="Ohji S."/>
            <person name="Ichikawa N."/>
        </authorList>
    </citation>
    <scope>NUCLEOTIDE SEQUENCE [LARGE SCALE GENOMIC DNA]</scope>
    <source>
        <strain evidence="18 19">NBRC 105253</strain>
    </source>
</reference>
<dbReference type="EC" id="5.6.2.4" evidence="13 15"/>
<dbReference type="Gene3D" id="3.40.50.300">
    <property type="entry name" value="P-loop containing nucleotide triphosphate hydrolases"/>
    <property type="match status" value="2"/>
</dbReference>
<evidence type="ECO:0000256" key="12">
    <source>
        <dbReference type="ARBA" id="ARBA00034617"/>
    </source>
</evidence>
<dbReference type="EMBL" id="BJYJ01000017">
    <property type="protein sequence ID" value="GEN77042.1"/>
    <property type="molecule type" value="Genomic_DNA"/>
</dbReference>
<dbReference type="InterPro" id="IPR047112">
    <property type="entry name" value="RecG/Mfd"/>
</dbReference>
<dbReference type="CDD" id="cd17992">
    <property type="entry name" value="DEXHc_RecG"/>
    <property type="match status" value="1"/>
</dbReference>
<dbReference type="NCBIfam" id="NF008168">
    <property type="entry name" value="PRK10917.2-2"/>
    <property type="match status" value="1"/>
</dbReference>
<evidence type="ECO:0000256" key="7">
    <source>
        <dbReference type="ARBA" id="ARBA00022840"/>
    </source>
</evidence>
<feature type="domain" description="Helicase ATP-binding" evidence="16">
    <location>
        <begin position="280"/>
        <end position="442"/>
    </location>
</feature>
<evidence type="ECO:0000313" key="19">
    <source>
        <dbReference type="Proteomes" id="UP000321863"/>
    </source>
</evidence>
<dbReference type="PANTHER" id="PTHR47964:SF1">
    <property type="entry name" value="ATP-DEPENDENT DNA HELICASE HOMOLOG RECG, CHLOROPLASTIC"/>
    <property type="match status" value="1"/>
</dbReference>
<dbReference type="InterPro" id="IPR027417">
    <property type="entry name" value="P-loop_NTPase"/>
</dbReference>
<comment type="function">
    <text evidence="15">Plays a critical role in recombination and DNA repair. Helps process Holliday junction intermediates to mature products by catalyzing branch migration. Has replication fork regression activity, unwinds stalled or blocked replication forks to make a HJ that can be resolved. Has a DNA unwinding activity characteristic of a DNA helicase with 3'-5' polarity.</text>
</comment>
<organism evidence="18 19">
    <name type="scientific">Chryseobacterium hagamense</name>
    <dbReference type="NCBI Taxonomy" id="395935"/>
    <lineage>
        <taxon>Bacteria</taxon>
        <taxon>Pseudomonadati</taxon>
        <taxon>Bacteroidota</taxon>
        <taxon>Flavobacteriia</taxon>
        <taxon>Flavobacteriales</taxon>
        <taxon>Weeksellaceae</taxon>
        <taxon>Chryseobacterium group</taxon>
        <taxon>Chryseobacterium</taxon>
    </lineage>
</organism>
<dbReference type="RefSeq" id="WP_146942425.1">
    <property type="nucleotide sequence ID" value="NZ_BJYJ01000017.1"/>
</dbReference>
<dbReference type="NCBIfam" id="TIGR00643">
    <property type="entry name" value="recG"/>
    <property type="match status" value="1"/>
</dbReference>
<dbReference type="GO" id="GO:0016887">
    <property type="term" value="F:ATP hydrolysis activity"/>
    <property type="evidence" value="ECO:0007669"/>
    <property type="project" value="RHEA"/>
</dbReference>
<dbReference type="CDD" id="cd04488">
    <property type="entry name" value="RecG_wedge_OBF"/>
    <property type="match status" value="1"/>
</dbReference>
<dbReference type="Proteomes" id="UP000321863">
    <property type="component" value="Unassembled WGS sequence"/>
</dbReference>
<keyword evidence="8" id="KW-0238">DNA-binding</keyword>
<comment type="caution">
    <text evidence="18">The sequence shown here is derived from an EMBL/GenBank/DDBJ whole genome shotgun (WGS) entry which is preliminary data.</text>
</comment>
<dbReference type="GO" id="GO:0003677">
    <property type="term" value="F:DNA binding"/>
    <property type="evidence" value="ECO:0007669"/>
    <property type="project" value="UniProtKB-KW"/>
</dbReference>
<dbReference type="InterPro" id="IPR001650">
    <property type="entry name" value="Helicase_C-like"/>
</dbReference>
<evidence type="ECO:0000256" key="11">
    <source>
        <dbReference type="ARBA" id="ARBA00023235"/>
    </source>
</evidence>
<evidence type="ECO:0000256" key="5">
    <source>
        <dbReference type="ARBA" id="ARBA00022801"/>
    </source>
</evidence>
<dbReference type="GO" id="GO:0005524">
    <property type="term" value="F:ATP binding"/>
    <property type="evidence" value="ECO:0007669"/>
    <property type="project" value="UniProtKB-KW"/>
</dbReference>
<comment type="catalytic activity">
    <reaction evidence="14 15">
        <text>ATP + H2O = ADP + phosphate + H(+)</text>
        <dbReference type="Rhea" id="RHEA:13065"/>
        <dbReference type="ChEBI" id="CHEBI:15377"/>
        <dbReference type="ChEBI" id="CHEBI:15378"/>
        <dbReference type="ChEBI" id="CHEBI:30616"/>
        <dbReference type="ChEBI" id="CHEBI:43474"/>
        <dbReference type="ChEBI" id="CHEBI:456216"/>
        <dbReference type="EC" id="5.6.2.4"/>
    </reaction>
</comment>
<dbReference type="SUPFAM" id="SSF52540">
    <property type="entry name" value="P-loop containing nucleoside triphosphate hydrolases"/>
    <property type="match status" value="2"/>
</dbReference>
<gene>
    <name evidence="18" type="primary">recG</name>
    <name evidence="18" type="ORF">CHA01nite_27820</name>
</gene>
<evidence type="ECO:0000256" key="10">
    <source>
        <dbReference type="ARBA" id="ARBA00023204"/>
    </source>
</evidence>
<accession>A0A511YPB7</accession>
<dbReference type="SMART" id="SM00487">
    <property type="entry name" value="DEXDc"/>
    <property type="match status" value="1"/>
</dbReference>
<evidence type="ECO:0000256" key="8">
    <source>
        <dbReference type="ARBA" id="ARBA00023125"/>
    </source>
</evidence>
<evidence type="ECO:0000256" key="15">
    <source>
        <dbReference type="RuleBase" id="RU363016"/>
    </source>
</evidence>
<dbReference type="InterPro" id="IPR004609">
    <property type="entry name" value="ATP-dep_DNA_helicase_RecG"/>
</dbReference>
<dbReference type="Pfam" id="PF19833">
    <property type="entry name" value="RecG_dom3_C"/>
    <property type="match status" value="1"/>
</dbReference>
<evidence type="ECO:0000256" key="1">
    <source>
        <dbReference type="ARBA" id="ARBA00007504"/>
    </source>
</evidence>